<evidence type="ECO:0000256" key="4">
    <source>
        <dbReference type="ARBA" id="ARBA00022729"/>
    </source>
</evidence>
<comment type="catalytic activity">
    <reaction evidence="10">
        <text>L-threonyl-[protein] + ATP = O-phospho-L-threonyl-[protein] + ADP + H(+)</text>
        <dbReference type="Rhea" id="RHEA:46608"/>
        <dbReference type="Rhea" id="RHEA-COMP:11060"/>
        <dbReference type="Rhea" id="RHEA-COMP:11605"/>
        <dbReference type="ChEBI" id="CHEBI:15378"/>
        <dbReference type="ChEBI" id="CHEBI:30013"/>
        <dbReference type="ChEBI" id="CHEBI:30616"/>
        <dbReference type="ChEBI" id="CHEBI:61977"/>
        <dbReference type="ChEBI" id="CHEBI:456216"/>
        <dbReference type="EC" id="2.7.11.1"/>
    </reaction>
</comment>
<dbReference type="PROSITE" id="PS00108">
    <property type="entry name" value="PROTEIN_KINASE_ST"/>
    <property type="match status" value="1"/>
</dbReference>
<feature type="domain" description="Protein kinase" evidence="12">
    <location>
        <begin position="7"/>
        <end position="220"/>
    </location>
</feature>
<evidence type="ECO:0000256" key="2">
    <source>
        <dbReference type="ARBA" id="ARBA00022527"/>
    </source>
</evidence>
<evidence type="ECO:0000256" key="8">
    <source>
        <dbReference type="ARBA" id="ARBA00023157"/>
    </source>
</evidence>
<sequence>MATLRDFHSANKLGQGGFGPVYKGILEDGKEVAVKRLSRASGQGLEEFMNEVVVISKLQHRNLVKLLGCCIEGDEKMLIYEYMANKSLDAFLFKPLKQKELDWRKRFNIIQGIARGLLYLHRDSRLIIIHRDLKPSNILLDEELNPKISGFGMARIFKGSEDEDNTIRVVGMYGYMSPEYAMEGLISEKLDAFSFGVLLLEIVSGRKNTSFYDDDLSLTL</sequence>
<keyword evidence="7" id="KW-0067">ATP-binding</keyword>
<dbReference type="KEGG" id="qsa:O6P43_012538"/>
<dbReference type="GO" id="GO:0005886">
    <property type="term" value="C:plasma membrane"/>
    <property type="evidence" value="ECO:0007669"/>
    <property type="project" value="TreeGrafter"/>
</dbReference>
<dbReference type="GO" id="GO:0005524">
    <property type="term" value="F:ATP binding"/>
    <property type="evidence" value="ECO:0007669"/>
    <property type="project" value="UniProtKB-KW"/>
</dbReference>
<dbReference type="PANTHER" id="PTHR27002">
    <property type="entry name" value="RECEPTOR-LIKE SERINE/THREONINE-PROTEIN KINASE SD1-8"/>
    <property type="match status" value="1"/>
</dbReference>
<dbReference type="PROSITE" id="PS50011">
    <property type="entry name" value="PROTEIN_KINASE_DOM"/>
    <property type="match status" value="1"/>
</dbReference>
<dbReference type="EC" id="2.7.11.1" evidence="1"/>
<keyword evidence="2" id="KW-0723">Serine/threonine-protein kinase</keyword>
<dbReference type="FunFam" id="1.10.510.10:FF:001019">
    <property type="entry name" value="G-type lectin S-receptor-like serine/threonine-protein kinase B120"/>
    <property type="match status" value="1"/>
</dbReference>
<evidence type="ECO:0000256" key="9">
    <source>
        <dbReference type="ARBA" id="ARBA00023180"/>
    </source>
</evidence>
<dbReference type="Pfam" id="PF07714">
    <property type="entry name" value="PK_Tyr_Ser-Thr"/>
    <property type="match status" value="1"/>
</dbReference>
<comment type="caution">
    <text evidence="13">The sequence shown here is derived from an EMBL/GenBank/DDBJ whole genome shotgun (WGS) entry which is preliminary data.</text>
</comment>
<organism evidence="13 14">
    <name type="scientific">Quillaja saponaria</name>
    <name type="common">Soap bark tree</name>
    <dbReference type="NCBI Taxonomy" id="32244"/>
    <lineage>
        <taxon>Eukaryota</taxon>
        <taxon>Viridiplantae</taxon>
        <taxon>Streptophyta</taxon>
        <taxon>Embryophyta</taxon>
        <taxon>Tracheophyta</taxon>
        <taxon>Spermatophyta</taxon>
        <taxon>Magnoliopsida</taxon>
        <taxon>eudicotyledons</taxon>
        <taxon>Gunneridae</taxon>
        <taxon>Pentapetalae</taxon>
        <taxon>rosids</taxon>
        <taxon>fabids</taxon>
        <taxon>Fabales</taxon>
        <taxon>Quillajaceae</taxon>
        <taxon>Quillaja</taxon>
    </lineage>
</organism>
<keyword evidence="8" id="KW-1015">Disulfide bond</keyword>
<dbReference type="EMBL" id="JARAOO010000005">
    <property type="protein sequence ID" value="KAJ7968434.1"/>
    <property type="molecule type" value="Genomic_DNA"/>
</dbReference>
<evidence type="ECO:0000256" key="10">
    <source>
        <dbReference type="ARBA" id="ARBA00047899"/>
    </source>
</evidence>
<dbReference type="GO" id="GO:0004674">
    <property type="term" value="F:protein serine/threonine kinase activity"/>
    <property type="evidence" value="ECO:0007669"/>
    <property type="project" value="UniProtKB-KW"/>
</dbReference>
<evidence type="ECO:0000313" key="14">
    <source>
        <dbReference type="Proteomes" id="UP001163823"/>
    </source>
</evidence>
<dbReference type="Gene3D" id="1.10.510.10">
    <property type="entry name" value="Transferase(Phosphotransferase) domain 1"/>
    <property type="match status" value="1"/>
</dbReference>
<dbReference type="SUPFAM" id="SSF56112">
    <property type="entry name" value="Protein kinase-like (PK-like)"/>
    <property type="match status" value="1"/>
</dbReference>
<dbReference type="InterPro" id="IPR008271">
    <property type="entry name" value="Ser/Thr_kinase_AS"/>
</dbReference>
<dbReference type="InterPro" id="IPR011009">
    <property type="entry name" value="Kinase-like_dom_sf"/>
</dbReference>
<keyword evidence="9" id="KW-0325">Glycoprotein</keyword>
<proteinExistence type="predicted"/>
<dbReference type="InterPro" id="IPR000719">
    <property type="entry name" value="Prot_kinase_dom"/>
</dbReference>
<comment type="catalytic activity">
    <reaction evidence="11">
        <text>L-seryl-[protein] + ATP = O-phospho-L-seryl-[protein] + ADP + H(+)</text>
        <dbReference type="Rhea" id="RHEA:17989"/>
        <dbReference type="Rhea" id="RHEA-COMP:9863"/>
        <dbReference type="Rhea" id="RHEA-COMP:11604"/>
        <dbReference type="ChEBI" id="CHEBI:15378"/>
        <dbReference type="ChEBI" id="CHEBI:29999"/>
        <dbReference type="ChEBI" id="CHEBI:30616"/>
        <dbReference type="ChEBI" id="CHEBI:83421"/>
        <dbReference type="ChEBI" id="CHEBI:456216"/>
        <dbReference type="EC" id="2.7.11.1"/>
    </reaction>
</comment>
<keyword evidence="13" id="KW-0675">Receptor</keyword>
<dbReference type="InterPro" id="IPR001245">
    <property type="entry name" value="Ser-Thr/Tyr_kinase_cat_dom"/>
</dbReference>
<dbReference type="SMART" id="SM00220">
    <property type="entry name" value="S_TKc"/>
    <property type="match status" value="1"/>
</dbReference>
<evidence type="ECO:0000256" key="11">
    <source>
        <dbReference type="ARBA" id="ARBA00048679"/>
    </source>
</evidence>
<evidence type="ECO:0000256" key="6">
    <source>
        <dbReference type="ARBA" id="ARBA00022777"/>
    </source>
</evidence>
<evidence type="ECO:0000256" key="1">
    <source>
        <dbReference type="ARBA" id="ARBA00012513"/>
    </source>
</evidence>
<name>A0AAD7M1X5_QUISA</name>
<keyword evidence="14" id="KW-1185">Reference proteome</keyword>
<evidence type="ECO:0000256" key="3">
    <source>
        <dbReference type="ARBA" id="ARBA00022679"/>
    </source>
</evidence>
<reference evidence="13" key="1">
    <citation type="journal article" date="2023" name="Science">
        <title>Elucidation of the pathway for biosynthesis of saponin adjuvants from the soapbark tree.</title>
        <authorList>
            <person name="Reed J."/>
            <person name="Orme A."/>
            <person name="El-Demerdash A."/>
            <person name="Owen C."/>
            <person name="Martin L.B.B."/>
            <person name="Misra R.C."/>
            <person name="Kikuchi S."/>
            <person name="Rejzek M."/>
            <person name="Martin A.C."/>
            <person name="Harkess A."/>
            <person name="Leebens-Mack J."/>
            <person name="Louveau T."/>
            <person name="Stephenson M.J."/>
            <person name="Osbourn A."/>
        </authorList>
    </citation>
    <scope>NUCLEOTIDE SEQUENCE</scope>
    <source>
        <strain evidence="13">S10</strain>
    </source>
</reference>
<dbReference type="Gene3D" id="3.30.200.20">
    <property type="entry name" value="Phosphorylase Kinase, domain 1"/>
    <property type="match status" value="1"/>
</dbReference>
<dbReference type="PANTHER" id="PTHR27002:SF1082">
    <property type="entry name" value="OS06G0693000 PROTEIN"/>
    <property type="match status" value="1"/>
</dbReference>
<evidence type="ECO:0000256" key="7">
    <source>
        <dbReference type="ARBA" id="ARBA00022840"/>
    </source>
</evidence>
<dbReference type="AlphaFoldDB" id="A0AAD7M1X5"/>
<protein>
    <recommendedName>
        <fullName evidence="1">non-specific serine/threonine protein kinase</fullName>
        <ecNumber evidence="1">2.7.11.1</ecNumber>
    </recommendedName>
</protein>
<dbReference type="FunFam" id="3.30.200.20:FF:000195">
    <property type="entry name" value="G-type lectin S-receptor-like serine/threonine-protein kinase"/>
    <property type="match status" value="1"/>
</dbReference>
<keyword evidence="6 13" id="KW-0418">Kinase</keyword>
<keyword evidence="4" id="KW-0732">Signal</keyword>
<dbReference type="PIRSF" id="PIRSF000654">
    <property type="entry name" value="Integrin-linked_kinase"/>
    <property type="match status" value="1"/>
</dbReference>
<keyword evidence="5" id="KW-0547">Nucleotide-binding</keyword>
<evidence type="ECO:0000256" key="5">
    <source>
        <dbReference type="ARBA" id="ARBA00022741"/>
    </source>
</evidence>
<keyword evidence="3" id="KW-0808">Transferase</keyword>
<evidence type="ECO:0000313" key="13">
    <source>
        <dbReference type="EMBL" id="KAJ7968434.1"/>
    </source>
</evidence>
<gene>
    <name evidence="13" type="ORF">O6P43_012538</name>
</gene>
<evidence type="ECO:0000259" key="12">
    <source>
        <dbReference type="PROSITE" id="PS50011"/>
    </source>
</evidence>
<dbReference type="Proteomes" id="UP001163823">
    <property type="component" value="Chromosome 5"/>
</dbReference>
<accession>A0AAD7M1X5</accession>